<dbReference type="NCBIfam" id="TIGR01352">
    <property type="entry name" value="tonB_Cterm"/>
    <property type="match status" value="1"/>
</dbReference>
<dbReference type="InterPro" id="IPR051045">
    <property type="entry name" value="TonB-dependent_transducer"/>
</dbReference>
<keyword evidence="5" id="KW-0997">Cell inner membrane</keyword>
<keyword evidence="11" id="KW-0732">Signal</keyword>
<dbReference type="SUPFAM" id="SSF74653">
    <property type="entry name" value="TolA/TonB C-terminal domain"/>
    <property type="match status" value="2"/>
</dbReference>
<evidence type="ECO:0000256" key="11">
    <source>
        <dbReference type="SAM" id="SignalP"/>
    </source>
</evidence>
<dbReference type="InterPro" id="IPR006260">
    <property type="entry name" value="TonB/TolA_C"/>
</dbReference>
<keyword evidence="9" id="KW-0472">Membrane</keyword>
<dbReference type="GO" id="GO:0005886">
    <property type="term" value="C:plasma membrane"/>
    <property type="evidence" value="ECO:0007669"/>
    <property type="project" value="UniProtKB-SubCell"/>
</dbReference>
<keyword evidence="6" id="KW-0812">Transmembrane</keyword>
<dbReference type="Pfam" id="PF03544">
    <property type="entry name" value="TonB_C"/>
    <property type="match status" value="2"/>
</dbReference>
<dbReference type="Gene3D" id="3.30.1150.10">
    <property type="match status" value="2"/>
</dbReference>
<keyword evidence="7" id="KW-0653">Protein transport</keyword>
<feature type="signal peptide" evidence="11">
    <location>
        <begin position="1"/>
        <end position="22"/>
    </location>
</feature>
<sequence>MRAVLLLSALLATPGFVPLTHAAASAWSPTAPLEVAATDATTRASRDLYQGRLTPTAAAAATEPGYRVIIAVDYDETGTPRDARVHASDDITHGRVLEQVSLQLARGAKREPRIKDGRPVGFTAHVPFHFPVRDDEGPATSAAPRPRLQRSQPPAFPDLLVQRGESGGAILEITIDKTGEVSRARVLETSHEVCGDAARAAVKNWVFTPVEENGRPVRSRWRIAFAFESTGRPAELKWRLAPRPNLGAYTVIAAP</sequence>
<evidence type="ECO:0000256" key="2">
    <source>
        <dbReference type="ARBA" id="ARBA00006555"/>
    </source>
</evidence>
<comment type="similarity">
    <text evidence="2">Belongs to the TonB family.</text>
</comment>
<dbReference type="OrthoDB" id="192927at2"/>
<evidence type="ECO:0000256" key="9">
    <source>
        <dbReference type="ARBA" id="ARBA00023136"/>
    </source>
</evidence>
<proteinExistence type="inferred from homology"/>
<keyword evidence="8" id="KW-1133">Transmembrane helix</keyword>
<evidence type="ECO:0000256" key="1">
    <source>
        <dbReference type="ARBA" id="ARBA00004383"/>
    </source>
</evidence>
<dbReference type="InterPro" id="IPR037682">
    <property type="entry name" value="TonB_C"/>
</dbReference>
<reference evidence="13 14" key="1">
    <citation type="submission" date="2019-01" db="EMBL/GenBank/DDBJ databases">
        <title>Lacunisphaera sp. strain TWA-58.</title>
        <authorList>
            <person name="Chen W.-M."/>
        </authorList>
    </citation>
    <scope>NUCLEOTIDE SEQUENCE [LARGE SCALE GENOMIC DNA]</scope>
    <source>
        <strain evidence="13 14">TWA-58</strain>
    </source>
</reference>
<evidence type="ECO:0000256" key="5">
    <source>
        <dbReference type="ARBA" id="ARBA00022519"/>
    </source>
</evidence>
<accession>A0A4Q1C4L4</accession>
<evidence type="ECO:0000313" key="14">
    <source>
        <dbReference type="Proteomes" id="UP000290218"/>
    </source>
</evidence>
<dbReference type="AlphaFoldDB" id="A0A4Q1C4L4"/>
<comment type="subcellular location">
    <subcellularLocation>
        <location evidence="1">Cell inner membrane</location>
        <topology evidence="1">Single-pass membrane protein</topology>
        <orientation evidence="1">Periplasmic side</orientation>
    </subcellularLocation>
</comment>
<keyword evidence="3" id="KW-0813">Transport</keyword>
<protein>
    <submittedName>
        <fullName evidence="13">TonB family protein</fullName>
    </submittedName>
</protein>
<evidence type="ECO:0000256" key="8">
    <source>
        <dbReference type="ARBA" id="ARBA00022989"/>
    </source>
</evidence>
<feature type="chain" id="PRO_5020558846" evidence="11">
    <location>
        <begin position="23"/>
        <end position="255"/>
    </location>
</feature>
<comment type="caution">
    <text evidence="13">The sequence shown here is derived from an EMBL/GenBank/DDBJ whole genome shotgun (WGS) entry which is preliminary data.</text>
</comment>
<evidence type="ECO:0000256" key="4">
    <source>
        <dbReference type="ARBA" id="ARBA00022475"/>
    </source>
</evidence>
<keyword evidence="14" id="KW-1185">Reference proteome</keyword>
<dbReference type="PANTHER" id="PTHR33446">
    <property type="entry name" value="PROTEIN TONB-RELATED"/>
    <property type="match status" value="1"/>
</dbReference>
<dbReference type="GO" id="GO:0015031">
    <property type="term" value="P:protein transport"/>
    <property type="evidence" value="ECO:0007669"/>
    <property type="project" value="UniProtKB-KW"/>
</dbReference>
<evidence type="ECO:0000256" key="10">
    <source>
        <dbReference type="SAM" id="MobiDB-lite"/>
    </source>
</evidence>
<feature type="region of interest" description="Disordered" evidence="10">
    <location>
        <begin position="128"/>
        <end position="154"/>
    </location>
</feature>
<organism evidence="13 14">
    <name type="scientific">Oleiharenicola lentus</name>
    <dbReference type="NCBI Taxonomy" id="2508720"/>
    <lineage>
        <taxon>Bacteria</taxon>
        <taxon>Pseudomonadati</taxon>
        <taxon>Verrucomicrobiota</taxon>
        <taxon>Opitutia</taxon>
        <taxon>Opitutales</taxon>
        <taxon>Opitutaceae</taxon>
        <taxon>Oleiharenicola</taxon>
    </lineage>
</organism>
<dbReference type="PROSITE" id="PS52015">
    <property type="entry name" value="TONB_CTD"/>
    <property type="match status" value="1"/>
</dbReference>
<evidence type="ECO:0000313" key="13">
    <source>
        <dbReference type="EMBL" id="RXK53358.1"/>
    </source>
</evidence>
<dbReference type="RefSeq" id="WP_129048948.1">
    <property type="nucleotide sequence ID" value="NZ_SDHX01000002.1"/>
</dbReference>
<name>A0A4Q1C4L4_9BACT</name>
<gene>
    <name evidence="13" type="ORF">ESB00_16830</name>
</gene>
<evidence type="ECO:0000256" key="3">
    <source>
        <dbReference type="ARBA" id="ARBA00022448"/>
    </source>
</evidence>
<evidence type="ECO:0000259" key="12">
    <source>
        <dbReference type="PROSITE" id="PS52015"/>
    </source>
</evidence>
<feature type="domain" description="TonB C-terminal" evidence="12">
    <location>
        <begin position="141"/>
        <end position="234"/>
    </location>
</feature>
<dbReference type="EMBL" id="SDHX01000002">
    <property type="protein sequence ID" value="RXK53358.1"/>
    <property type="molecule type" value="Genomic_DNA"/>
</dbReference>
<evidence type="ECO:0000256" key="7">
    <source>
        <dbReference type="ARBA" id="ARBA00022927"/>
    </source>
</evidence>
<evidence type="ECO:0000256" key="6">
    <source>
        <dbReference type="ARBA" id="ARBA00022692"/>
    </source>
</evidence>
<dbReference type="Proteomes" id="UP000290218">
    <property type="component" value="Unassembled WGS sequence"/>
</dbReference>
<dbReference type="GO" id="GO:0055085">
    <property type="term" value="P:transmembrane transport"/>
    <property type="evidence" value="ECO:0007669"/>
    <property type="project" value="InterPro"/>
</dbReference>
<keyword evidence="4" id="KW-1003">Cell membrane</keyword>